<keyword evidence="4" id="KW-0732">Signal</keyword>
<evidence type="ECO:0000259" key="6">
    <source>
        <dbReference type="Pfam" id="PF00496"/>
    </source>
</evidence>
<feature type="region of interest" description="Disordered" evidence="5">
    <location>
        <begin position="1"/>
        <end position="20"/>
    </location>
</feature>
<dbReference type="InterPro" id="IPR030678">
    <property type="entry name" value="Peptide/Ni-bd"/>
</dbReference>
<sequence>MRRWRGPARRLPRRSPPGVRATGATALAIAALWLGGCARSVGTSAYDPGPNGSPRRGGHAVFVREEDPDYLDPALSYGLYSAPVTEAIFHTLLDYQGVPGPAGARLIPDLAEALPDVRESGTLYCFRVRREARFGAPLHRHITAADFKYSIERLFKVSSPGVNFYRHIVGADRVLAGRDSLLQGVIARGDSLYIRLTKPDPVFLHIVSMTFTAPLPREIAEPYARTFSQHTVASGPFQVAEFVPRRHVILVRNPDYCGTPAWLDTFELRLGVSAVNGVALIRRGLADGGFFEVPPAEYARLRADSVWRGQISVDDGLETDFLFFNVRKAPFNDPRVRQAICWAVDRRALLKAYSGKGRIAGEFLPPGMPGARPLGRYAGPDLRRARQLLAAAGYPRGFRTRLYGYTAEPIPRLLTIVQQQLADVGIRADLDMGEAVGYTSMAQDTSNHVPFGYYAWTADYVDPSNFFDTLLNGRRITATNNNDLSLFDDPDVNDRIERAMATADDSARARLWREVDERVMDQAPVLPLVHIYESRLYGLRLGGWYRHVTRLLKIEDLYLKSPRSGAARRGSP</sequence>
<reference evidence="7 8" key="1">
    <citation type="journal article" date="2019" name="Nat. Microbiol.">
        <title>Mediterranean grassland soil C-N compound turnover is dependent on rainfall and depth, and is mediated by genomically divergent microorganisms.</title>
        <authorList>
            <person name="Diamond S."/>
            <person name="Andeer P.F."/>
            <person name="Li Z."/>
            <person name="Crits-Christoph A."/>
            <person name="Burstein D."/>
            <person name="Anantharaman K."/>
            <person name="Lane K.R."/>
            <person name="Thomas B.C."/>
            <person name="Pan C."/>
            <person name="Northen T.R."/>
            <person name="Banfield J.F."/>
        </authorList>
    </citation>
    <scope>NUCLEOTIDE SEQUENCE [LARGE SCALE GENOMIC DNA]</scope>
    <source>
        <strain evidence="7">WS_8</strain>
    </source>
</reference>
<dbReference type="GO" id="GO:0042597">
    <property type="term" value="C:periplasmic space"/>
    <property type="evidence" value="ECO:0007669"/>
    <property type="project" value="UniProtKB-ARBA"/>
</dbReference>
<dbReference type="GO" id="GO:0043190">
    <property type="term" value="C:ATP-binding cassette (ABC) transporter complex"/>
    <property type="evidence" value="ECO:0007669"/>
    <property type="project" value="InterPro"/>
</dbReference>
<dbReference type="PIRSF" id="PIRSF002741">
    <property type="entry name" value="MppA"/>
    <property type="match status" value="1"/>
</dbReference>
<comment type="subcellular location">
    <subcellularLocation>
        <location evidence="1">Cell envelope</location>
    </subcellularLocation>
</comment>
<evidence type="ECO:0000313" key="8">
    <source>
        <dbReference type="Proteomes" id="UP000316609"/>
    </source>
</evidence>
<dbReference type="Proteomes" id="UP000316609">
    <property type="component" value="Unassembled WGS sequence"/>
</dbReference>
<dbReference type="SUPFAM" id="SSF53850">
    <property type="entry name" value="Periplasmic binding protein-like II"/>
    <property type="match status" value="1"/>
</dbReference>
<dbReference type="AlphaFoldDB" id="A0A538TXA9"/>
<evidence type="ECO:0000256" key="5">
    <source>
        <dbReference type="SAM" id="MobiDB-lite"/>
    </source>
</evidence>
<organism evidence="7 8">
    <name type="scientific">Eiseniibacteriota bacterium</name>
    <dbReference type="NCBI Taxonomy" id="2212470"/>
    <lineage>
        <taxon>Bacteria</taxon>
        <taxon>Candidatus Eiseniibacteriota</taxon>
    </lineage>
</organism>
<dbReference type="PANTHER" id="PTHR30290:SF10">
    <property type="entry name" value="PERIPLASMIC OLIGOPEPTIDE-BINDING PROTEIN-RELATED"/>
    <property type="match status" value="1"/>
</dbReference>
<dbReference type="PANTHER" id="PTHR30290">
    <property type="entry name" value="PERIPLASMIC BINDING COMPONENT OF ABC TRANSPORTER"/>
    <property type="match status" value="1"/>
</dbReference>
<dbReference type="InterPro" id="IPR000914">
    <property type="entry name" value="SBP_5_dom"/>
</dbReference>
<comment type="similarity">
    <text evidence="2">Belongs to the bacterial solute-binding protein 5 family.</text>
</comment>
<name>A0A538TXA9_UNCEI</name>
<comment type="caution">
    <text evidence="7">The sequence shown here is derived from an EMBL/GenBank/DDBJ whole genome shotgun (WGS) entry which is preliminary data.</text>
</comment>
<feature type="compositionally biased region" description="Basic residues" evidence="5">
    <location>
        <begin position="1"/>
        <end position="13"/>
    </location>
</feature>
<feature type="domain" description="Solute-binding protein family 5" evidence="6">
    <location>
        <begin position="106"/>
        <end position="474"/>
    </location>
</feature>
<dbReference type="EMBL" id="VBOY01000013">
    <property type="protein sequence ID" value="TMQ68272.1"/>
    <property type="molecule type" value="Genomic_DNA"/>
</dbReference>
<dbReference type="GO" id="GO:0015833">
    <property type="term" value="P:peptide transport"/>
    <property type="evidence" value="ECO:0007669"/>
    <property type="project" value="TreeGrafter"/>
</dbReference>
<evidence type="ECO:0000313" key="7">
    <source>
        <dbReference type="EMBL" id="TMQ68272.1"/>
    </source>
</evidence>
<dbReference type="Pfam" id="PF00496">
    <property type="entry name" value="SBP_bac_5"/>
    <property type="match status" value="1"/>
</dbReference>
<keyword evidence="3" id="KW-0813">Transport</keyword>
<gene>
    <name evidence="7" type="ORF">E6K78_01980</name>
</gene>
<evidence type="ECO:0000256" key="1">
    <source>
        <dbReference type="ARBA" id="ARBA00004196"/>
    </source>
</evidence>
<evidence type="ECO:0000256" key="4">
    <source>
        <dbReference type="ARBA" id="ARBA00022729"/>
    </source>
</evidence>
<dbReference type="GO" id="GO:0030313">
    <property type="term" value="C:cell envelope"/>
    <property type="evidence" value="ECO:0007669"/>
    <property type="project" value="UniProtKB-SubCell"/>
</dbReference>
<dbReference type="InterPro" id="IPR039424">
    <property type="entry name" value="SBP_5"/>
</dbReference>
<proteinExistence type="inferred from homology"/>
<accession>A0A538TXA9</accession>
<protein>
    <recommendedName>
        <fullName evidence="6">Solute-binding protein family 5 domain-containing protein</fullName>
    </recommendedName>
</protein>
<dbReference type="Gene3D" id="3.10.105.10">
    <property type="entry name" value="Dipeptide-binding Protein, Domain 3"/>
    <property type="match status" value="1"/>
</dbReference>
<evidence type="ECO:0000256" key="3">
    <source>
        <dbReference type="ARBA" id="ARBA00022448"/>
    </source>
</evidence>
<evidence type="ECO:0000256" key="2">
    <source>
        <dbReference type="ARBA" id="ARBA00005695"/>
    </source>
</evidence>
<dbReference type="GO" id="GO:1904680">
    <property type="term" value="F:peptide transmembrane transporter activity"/>
    <property type="evidence" value="ECO:0007669"/>
    <property type="project" value="TreeGrafter"/>
</dbReference>
<dbReference type="Gene3D" id="3.40.190.10">
    <property type="entry name" value="Periplasmic binding protein-like II"/>
    <property type="match status" value="1"/>
</dbReference>